<accession>A0ABR4G975</accession>
<organism evidence="1 2">
    <name type="scientific">Aspergillus keveii</name>
    <dbReference type="NCBI Taxonomy" id="714993"/>
    <lineage>
        <taxon>Eukaryota</taxon>
        <taxon>Fungi</taxon>
        <taxon>Dikarya</taxon>
        <taxon>Ascomycota</taxon>
        <taxon>Pezizomycotina</taxon>
        <taxon>Eurotiomycetes</taxon>
        <taxon>Eurotiomycetidae</taxon>
        <taxon>Eurotiales</taxon>
        <taxon>Aspergillaceae</taxon>
        <taxon>Aspergillus</taxon>
        <taxon>Aspergillus subgen. Nidulantes</taxon>
    </lineage>
</organism>
<reference evidence="1 2" key="1">
    <citation type="submission" date="2024-07" db="EMBL/GenBank/DDBJ databases">
        <title>Section-level genome sequencing and comparative genomics of Aspergillus sections Usti and Cavernicolus.</title>
        <authorList>
            <consortium name="Lawrence Berkeley National Laboratory"/>
            <person name="Nybo J.L."/>
            <person name="Vesth T.C."/>
            <person name="Theobald S."/>
            <person name="Frisvad J.C."/>
            <person name="Larsen T.O."/>
            <person name="Kjaerboelling I."/>
            <person name="Rothschild-Mancinelli K."/>
            <person name="Lyhne E.K."/>
            <person name="Kogle M.E."/>
            <person name="Barry K."/>
            <person name="Clum A."/>
            <person name="Na H."/>
            <person name="Ledsgaard L."/>
            <person name="Lin J."/>
            <person name="Lipzen A."/>
            <person name="Kuo A."/>
            <person name="Riley R."/>
            <person name="Mondo S."/>
            <person name="Labutti K."/>
            <person name="Haridas S."/>
            <person name="Pangalinan J."/>
            <person name="Salamov A.A."/>
            <person name="Simmons B.A."/>
            <person name="Magnuson J.K."/>
            <person name="Chen J."/>
            <person name="Drula E."/>
            <person name="Henrissat B."/>
            <person name="Wiebenga A."/>
            <person name="Lubbers R.J."/>
            <person name="Gomes A.C."/>
            <person name="Makela M.R."/>
            <person name="Stajich J."/>
            <person name="Grigoriev I.V."/>
            <person name="Mortensen U.H."/>
            <person name="De Vries R.P."/>
            <person name="Baker S.E."/>
            <person name="Andersen M.R."/>
        </authorList>
    </citation>
    <scope>NUCLEOTIDE SEQUENCE [LARGE SCALE GENOMIC DNA]</scope>
    <source>
        <strain evidence="1 2">CBS 209.92</strain>
    </source>
</reference>
<dbReference type="Proteomes" id="UP001610563">
    <property type="component" value="Unassembled WGS sequence"/>
</dbReference>
<evidence type="ECO:0000313" key="1">
    <source>
        <dbReference type="EMBL" id="KAL2795577.1"/>
    </source>
</evidence>
<sequence length="505" mass="58316">MAHRLPVELWTQIAFYLKDGTLSLPTYARVCRQWQLVFERLIYQNLKVASEGSEVKRGVIPLSLFRSLMSGSSQYRRAFVNWLQYTITTPHDIEYYRAMKLENRRYSERNAIRDANDRAFSTAICSLFEILEPWEANLKVTLSISVRGRDKMLEPETKEVEDLVQWQTIRDGEQWVIPPYHARFPERGPDMPRIACIGELLFEDNYLYQGIWSGATLQIAERCVALQRLYVDLEEWVRPDHITYIRERRQGVASALPRLPPTLRSFELKGNTEEPWSNILPGLDLLAGRDLDELSLNLRNLSLTLRHLKLSVTAVAMDFLFPLDDNCSPTSDTSALHWPYLESLTLEALPMCLPSGEWLFDYELHPDEEQELPDPTTGLDIFDNELMQEEAEFVRHKMRIEHFHRLFISLGHAAQRMPAIKVVRTSMIETPSTTLDFNSGRGATDFEGTKPTLKFESQSGYKPDERVAAAWRFSLDDLEVEDRGPENLIHVVQAKVTLDRVPGDE</sequence>
<gene>
    <name evidence="1" type="ORF">BJX66DRAFT_301393</name>
</gene>
<evidence type="ECO:0000313" key="2">
    <source>
        <dbReference type="Proteomes" id="UP001610563"/>
    </source>
</evidence>
<protein>
    <recommendedName>
        <fullName evidence="3">F-box domain-containing protein</fullName>
    </recommendedName>
</protein>
<dbReference type="EMBL" id="JBFTWV010000033">
    <property type="protein sequence ID" value="KAL2795577.1"/>
    <property type="molecule type" value="Genomic_DNA"/>
</dbReference>
<name>A0ABR4G975_9EURO</name>
<keyword evidence="2" id="KW-1185">Reference proteome</keyword>
<proteinExistence type="predicted"/>
<comment type="caution">
    <text evidence="1">The sequence shown here is derived from an EMBL/GenBank/DDBJ whole genome shotgun (WGS) entry which is preliminary data.</text>
</comment>
<evidence type="ECO:0008006" key="3">
    <source>
        <dbReference type="Google" id="ProtNLM"/>
    </source>
</evidence>